<evidence type="ECO:0000313" key="11">
    <source>
        <dbReference type="EMBL" id="TEA35181.1"/>
    </source>
</evidence>
<evidence type="ECO:0000313" key="12">
    <source>
        <dbReference type="Proteomes" id="UP000295264"/>
    </source>
</evidence>
<evidence type="ECO:0000256" key="2">
    <source>
        <dbReference type="ARBA" id="ARBA00022490"/>
    </source>
</evidence>
<feature type="compositionally biased region" description="Low complexity" evidence="9">
    <location>
        <begin position="114"/>
        <end position="137"/>
    </location>
</feature>
<dbReference type="PANTHER" id="PTHR18884">
    <property type="entry name" value="SEPTIN"/>
    <property type="match status" value="1"/>
</dbReference>
<comment type="subcellular location">
    <subcellularLocation>
        <location evidence="1">Cytoplasm</location>
        <location evidence="1">Cytoskeleton</location>
    </subcellularLocation>
</comment>
<protein>
    <recommendedName>
        <fullName evidence="10">Septin-type G domain-containing protein</fullName>
    </recommendedName>
</protein>
<keyword evidence="4 8" id="KW-0547">Nucleotide-binding</keyword>
<keyword evidence="3" id="KW-0132">Cell division</keyword>
<organism evidence="11 12">
    <name type="scientific">Sousa chinensis</name>
    <name type="common">Indo-pacific humpbacked dolphin</name>
    <name type="synonym">Steno chinensis</name>
    <dbReference type="NCBI Taxonomy" id="103600"/>
    <lineage>
        <taxon>Eukaryota</taxon>
        <taxon>Metazoa</taxon>
        <taxon>Chordata</taxon>
        <taxon>Craniata</taxon>
        <taxon>Vertebrata</taxon>
        <taxon>Euteleostomi</taxon>
        <taxon>Mammalia</taxon>
        <taxon>Eutheria</taxon>
        <taxon>Laurasiatheria</taxon>
        <taxon>Artiodactyla</taxon>
        <taxon>Whippomorpha</taxon>
        <taxon>Cetacea</taxon>
        <taxon>Odontoceti</taxon>
        <taxon>Delphinidae</taxon>
        <taxon>Sousa</taxon>
    </lineage>
</organism>
<comment type="similarity">
    <text evidence="8">Belongs to the TRAFAC class TrmE-Era-EngA-EngB-Septin-like GTPase superfamily. Septin GTPase family.</text>
</comment>
<evidence type="ECO:0000256" key="3">
    <source>
        <dbReference type="ARBA" id="ARBA00022618"/>
    </source>
</evidence>
<dbReference type="GO" id="GO:0005737">
    <property type="term" value="C:cytoplasm"/>
    <property type="evidence" value="ECO:0007669"/>
    <property type="project" value="UniProtKB-ARBA"/>
</dbReference>
<evidence type="ECO:0000256" key="7">
    <source>
        <dbReference type="ARBA" id="ARBA00023306"/>
    </source>
</evidence>
<evidence type="ECO:0000256" key="6">
    <source>
        <dbReference type="ARBA" id="ARBA00023212"/>
    </source>
</evidence>
<dbReference type="InterPro" id="IPR016491">
    <property type="entry name" value="Septin"/>
</dbReference>
<dbReference type="Gene3D" id="3.40.50.300">
    <property type="entry name" value="P-loop containing nucleotide triphosphate hydrolases"/>
    <property type="match status" value="1"/>
</dbReference>
<evidence type="ECO:0000256" key="4">
    <source>
        <dbReference type="ARBA" id="ARBA00022741"/>
    </source>
</evidence>
<dbReference type="GO" id="GO:0005856">
    <property type="term" value="C:cytoskeleton"/>
    <property type="evidence" value="ECO:0007669"/>
    <property type="project" value="UniProtKB-SubCell"/>
</dbReference>
<keyword evidence="7" id="KW-0131">Cell cycle</keyword>
<evidence type="ECO:0000256" key="5">
    <source>
        <dbReference type="ARBA" id="ARBA00023134"/>
    </source>
</evidence>
<keyword evidence="5 8" id="KW-0342">GTP-binding</keyword>
<gene>
    <name evidence="11" type="ORF">DBR06_SOUSAS2810045</name>
</gene>
<dbReference type="Pfam" id="PF00735">
    <property type="entry name" value="Septin"/>
    <property type="match status" value="1"/>
</dbReference>
<dbReference type="EMBL" id="QWLN02007615">
    <property type="protein sequence ID" value="TEA35181.1"/>
    <property type="molecule type" value="Genomic_DNA"/>
</dbReference>
<dbReference type="GO" id="GO:0005525">
    <property type="term" value="F:GTP binding"/>
    <property type="evidence" value="ECO:0007669"/>
    <property type="project" value="UniProtKB-KW"/>
</dbReference>
<feature type="region of interest" description="Disordered" evidence="9">
    <location>
        <begin position="102"/>
        <end position="144"/>
    </location>
</feature>
<name>A0A484GI85_SOUCH</name>
<dbReference type="FunFam" id="3.40.50.300:FF:000064">
    <property type="entry name" value="Septin 4"/>
    <property type="match status" value="1"/>
</dbReference>
<keyword evidence="2" id="KW-0963">Cytoplasm</keyword>
<proteinExistence type="inferred from homology"/>
<dbReference type="InterPro" id="IPR027417">
    <property type="entry name" value="P-loop_NTPase"/>
</dbReference>
<keyword evidence="12" id="KW-1185">Reference proteome</keyword>
<feature type="domain" description="Septin-type G" evidence="10">
    <location>
        <begin position="170"/>
        <end position="453"/>
    </location>
</feature>
<comment type="caution">
    <text evidence="11">The sequence shown here is derived from an EMBL/GenBank/DDBJ whole genome shotgun (WGS) entry which is preliminary data.</text>
</comment>
<dbReference type="SUPFAM" id="SSF52540">
    <property type="entry name" value="P-loop containing nucleoside triphosphate hydrolases"/>
    <property type="match status" value="1"/>
</dbReference>
<dbReference type="CDD" id="cd01850">
    <property type="entry name" value="CDC_Septin"/>
    <property type="match status" value="1"/>
</dbReference>
<dbReference type="GO" id="GO:0051301">
    <property type="term" value="P:cell division"/>
    <property type="evidence" value="ECO:0007669"/>
    <property type="project" value="UniProtKB-KW"/>
</dbReference>
<evidence type="ECO:0000256" key="1">
    <source>
        <dbReference type="ARBA" id="ARBA00004245"/>
    </source>
</evidence>
<sequence>ALPLAWPPVQFLSLVTISAFLSPSRLLLSSSFILPFLPPARLPPPTPNPQIKRFLEDADDAELNKFVKDFPGSETYHQPEAKTWVSRPQILEPRPQASDLCQDDLEFRPPSWPQPSDSQQYISASAPLSPSARPRSPWGKLDPYDSSEDDKEYVGFATLPNQVHRKSVKKGFDFTLMVAGESGLGKSTLVNSLFLTDLYRDRKLLSAEERIMQTVEITKHAVDIEEKGVKLRLTIVDTPGFGDAVNNTECWKPVAEYIDQQFEQYFRDESGLNRKNIQDNRVHCCLYFISPFGHGLRPLDVEFMKALHQRVNIVPILAKADTLTPPEVERKKRKVREAGGGGEQIREEIEHFGIKVYQFPDCDSDEDEDFKLQDQALKESIPFAVIGSNTVVEARGRRVRGRLYPWGIVEVENPGHCDFVKLRTMLVRTHMQDLKDVTRETHYENYRAQCIQSMTRLVVKERNRKYGQRPGQSWQGWGLGHSLGKLTRESGTDFPIPAVPSVADPETERLIREKDEELRRMQEMLHKIQRQMKETH</sequence>
<evidence type="ECO:0000259" key="10">
    <source>
        <dbReference type="PROSITE" id="PS51719"/>
    </source>
</evidence>
<dbReference type="Proteomes" id="UP000295264">
    <property type="component" value="Unassembled WGS sequence"/>
</dbReference>
<reference evidence="11 12" key="1">
    <citation type="journal article" date="2018" name="Genomics">
        <title>Molecular footprints of inshore aquatic adaptation in Indo-Pacific humpback dolphin (Sousa chinensis).</title>
        <authorList>
            <person name="Ming Y."/>
            <person name="Jian J."/>
            <person name="Yu F."/>
            <person name="Yu X."/>
            <person name="Wang J."/>
            <person name="Liu W."/>
        </authorList>
    </citation>
    <scope>NUCLEOTIDE SEQUENCE [LARGE SCALE GENOMIC DNA]</scope>
    <source>
        <strain evidence="11">MY-2018</strain>
        <tissue evidence="11">Skin</tissue>
    </source>
</reference>
<dbReference type="PROSITE" id="PS51719">
    <property type="entry name" value="G_SEPTIN"/>
    <property type="match status" value="1"/>
</dbReference>
<dbReference type="InterPro" id="IPR030379">
    <property type="entry name" value="G_SEPTIN_dom"/>
</dbReference>
<dbReference type="AlphaFoldDB" id="A0A484GI85"/>
<keyword evidence="6" id="KW-0206">Cytoskeleton</keyword>
<accession>A0A484GI85</accession>
<evidence type="ECO:0000256" key="8">
    <source>
        <dbReference type="RuleBase" id="RU004560"/>
    </source>
</evidence>
<evidence type="ECO:0000256" key="9">
    <source>
        <dbReference type="SAM" id="MobiDB-lite"/>
    </source>
</evidence>
<feature type="non-terminal residue" evidence="11">
    <location>
        <position position="1"/>
    </location>
</feature>